<sequence>MFAQQSNQLSPFNQPMDNNQGKKSVFLKSNNSSVFGQSTGIQNQMFSGGAAAAAQPPQSVFGNKPATHYKQSLVFPPPAQQKNDYQNHNSVFFGQQTNDNQNRMPPNQRGRGRGRGNAFHSTSNRGRKPWGPNGQSSFSSYQPQNQEQSRQPSPFQPMPTQNTPAVHQQQQQDPHQPRQKRQHQMQRAKNTPHPAEQSGQVTAAERAKRFGSTDKSDLYNQLKKMRVQERQHAINSGLLPDPDNPTTLEEAVSFRGTCVAKCPEFEIAERDYQNLLEPFEKDQDGNVDPEKCVKAYRRSAAGVEQPLPSDVRTPDALMSTLDYLIDETLTNNSLEQCHAFVRDRTRSIRQDFTLQNIRDITAVAAHERIARFHIMCLHEMCEVDRFSMQQELEQLNKVLLSLTEFYNDLREEGIESENEAEFRAYHLISHIRDQELARQAQTLPIHIFRHPYMQRALELHALSQRNNEIMETSSRRNKPENIEASQNYYAKLFKIIADDQTSFLMACMMECHFPDIRKGALKAMNTAYMAKASGVPVEHVRRVLAYDSMKQLLEELVLYGIPVNMSLGEPTICFGVKHFRTKISVFREPLSNPAQTRSMTLVEPKKGGRSFRDIINATDAPVNVIHDTRMMASTNASPANAWMSATVVPPTFKTADDSQQSAQQKQKQLELESIRTRAAAAQAQLDRERKKVEAAMEKKRQEEAEKEALKLQEQQRMLREQEEQERKRLEIEQIKAEIARREEEARTRQEQERIKREQEQRLKQQQLADRLRKEKAAKEAARLEQLHREKVEELQDRIHRHRISRAKTLIRRKLTPLIHRVRERIDKRNTKALERHRMWHFNLCVGIQNPYSSLSLSMMRPLHSTPEGIRERVSKCMLYEKYALEGVKQPLQDQQAAIWQTENFSLNIYPRIRDKMFQRAKAHDSRDKLEWQLFVNVPDDEQLESSNWFSRKFGLDNEFHSRKDRYQEFDITTRMLTPSNELPSKWVDEAGAIIFSLPETKEFKTPQEVDMYWSENKQRLDKLTADLQRYNPGKQIPILFTYFADTSNTESTLEKIPTYLGLDTNRSISDYHFLFMNPLTITTRIMDEVNWLTSRLVVVFHVMVNTPDPTLAVNRFEAQCMNVDSTCCRID</sequence>
<dbReference type="OrthoDB" id="264795at2759"/>
<feature type="compositionally biased region" description="Polar residues" evidence="1">
    <location>
        <begin position="91"/>
        <end position="105"/>
    </location>
</feature>
<protein>
    <recommendedName>
        <fullName evidence="2">SAC3/GANP/THP3 conserved domain-containing protein</fullName>
    </recommendedName>
</protein>
<dbReference type="EMBL" id="DF836644">
    <property type="protein sequence ID" value="GAN10442.1"/>
    <property type="molecule type" value="Genomic_DNA"/>
</dbReference>
<evidence type="ECO:0000313" key="4">
    <source>
        <dbReference type="Proteomes" id="UP000053815"/>
    </source>
</evidence>
<dbReference type="STRING" id="91626.A0A0C9N329"/>
<dbReference type="Pfam" id="PF03399">
    <property type="entry name" value="SAC3_GANP"/>
    <property type="match status" value="1"/>
</dbReference>
<reference evidence="3" key="1">
    <citation type="submission" date="2014-09" db="EMBL/GenBank/DDBJ databases">
        <title>Draft genome sequence of an oleaginous Mucoromycotina fungus Mucor ambiguus NBRC6742.</title>
        <authorList>
            <person name="Takeda I."/>
            <person name="Yamane N."/>
            <person name="Morita T."/>
            <person name="Tamano K."/>
            <person name="Machida M."/>
            <person name="Baker S."/>
            <person name="Koike H."/>
        </authorList>
    </citation>
    <scope>NUCLEOTIDE SEQUENCE</scope>
    <source>
        <strain evidence="3">NBRC 6742</strain>
    </source>
</reference>
<dbReference type="Proteomes" id="UP000053815">
    <property type="component" value="Unassembled WGS sequence"/>
</dbReference>
<dbReference type="InterPro" id="IPR005062">
    <property type="entry name" value="SAC3/GANP/THP3_conserved"/>
</dbReference>
<dbReference type="GO" id="GO:0005737">
    <property type="term" value="C:cytoplasm"/>
    <property type="evidence" value="ECO:0007669"/>
    <property type="project" value="TreeGrafter"/>
</dbReference>
<feature type="domain" description="SAC3/GANP/THP3 conserved" evidence="2">
    <location>
        <begin position="262"/>
        <end position="564"/>
    </location>
</feature>
<dbReference type="GO" id="GO:0006406">
    <property type="term" value="P:mRNA export from nucleus"/>
    <property type="evidence" value="ECO:0007669"/>
    <property type="project" value="TreeGrafter"/>
</dbReference>
<evidence type="ECO:0000259" key="2">
    <source>
        <dbReference type="Pfam" id="PF03399"/>
    </source>
</evidence>
<organism evidence="3">
    <name type="scientific">Mucor ambiguus</name>
    <dbReference type="NCBI Taxonomy" id="91626"/>
    <lineage>
        <taxon>Eukaryota</taxon>
        <taxon>Fungi</taxon>
        <taxon>Fungi incertae sedis</taxon>
        <taxon>Mucoromycota</taxon>
        <taxon>Mucoromycotina</taxon>
        <taxon>Mucoromycetes</taxon>
        <taxon>Mucorales</taxon>
        <taxon>Mucorineae</taxon>
        <taxon>Mucoraceae</taxon>
        <taxon>Mucor</taxon>
    </lineage>
</organism>
<dbReference type="PANTHER" id="PTHR12436">
    <property type="entry name" value="80 KDA MCM3-ASSOCIATED PROTEIN"/>
    <property type="match status" value="1"/>
</dbReference>
<feature type="compositionally biased region" description="Polar residues" evidence="1">
    <location>
        <begin position="133"/>
        <end position="166"/>
    </location>
</feature>
<evidence type="ECO:0000256" key="1">
    <source>
        <dbReference type="SAM" id="MobiDB-lite"/>
    </source>
</evidence>
<dbReference type="InterPro" id="IPR045107">
    <property type="entry name" value="SAC3/GANP/THP3"/>
</dbReference>
<dbReference type="Gene3D" id="1.25.40.990">
    <property type="match status" value="1"/>
</dbReference>
<accession>A0A0C9N329</accession>
<name>A0A0C9N329_9FUNG</name>
<proteinExistence type="predicted"/>
<feature type="region of interest" description="Disordered" evidence="1">
    <location>
        <begin position="740"/>
        <end position="767"/>
    </location>
</feature>
<evidence type="ECO:0000313" key="3">
    <source>
        <dbReference type="EMBL" id="GAN10442.1"/>
    </source>
</evidence>
<feature type="region of interest" description="Disordered" evidence="1">
    <location>
        <begin position="1"/>
        <end position="40"/>
    </location>
</feature>
<feature type="compositionally biased region" description="Basic and acidic residues" evidence="1">
    <location>
        <begin position="205"/>
        <end position="217"/>
    </location>
</feature>
<dbReference type="PANTHER" id="PTHR12436:SF3">
    <property type="entry name" value="GERMINAL-CENTER ASSOCIATED NUCLEAR PROTEIN"/>
    <property type="match status" value="1"/>
</dbReference>
<feature type="compositionally biased region" description="Basic residues" evidence="1">
    <location>
        <begin position="177"/>
        <end position="186"/>
    </location>
</feature>
<feature type="compositionally biased region" description="Basic and acidic residues" evidence="1">
    <location>
        <begin position="740"/>
        <end position="762"/>
    </location>
</feature>
<gene>
    <name evidence="3" type="ORF">MAM1_0355d09983</name>
</gene>
<dbReference type="AlphaFoldDB" id="A0A0C9N329"/>
<dbReference type="GO" id="GO:0070390">
    <property type="term" value="C:transcription export complex 2"/>
    <property type="evidence" value="ECO:0007669"/>
    <property type="project" value="TreeGrafter"/>
</dbReference>
<feature type="region of interest" description="Disordered" evidence="1">
    <location>
        <begin position="91"/>
        <end position="220"/>
    </location>
</feature>
<keyword evidence="4" id="KW-1185">Reference proteome</keyword>